<protein>
    <submittedName>
        <fullName evidence="2">Uncharacterized protein</fullName>
    </submittedName>
</protein>
<accession>A0A9D2MP75</accession>
<reference evidence="2" key="1">
    <citation type="journal article" date="2021" name="PeerJ">
        <title>Extensive microbial diversity within the chicken gut microbiome revealed by metagenomics and culture.</title>
        <authorList>
            <person name="Gilroy R."/>
            <person name="Ravi A."/>
            <person name="Getino M."/>
            <person name="Pursley I."/>
            <person name="Horton D.L."/>
            <person name="Alikhan N.F."/>
            <person name="Baker D."/>
            <person name="Gharbi K."/>
            <person name="Hall N."/>
            <person name="Watson M."/>
            <person name="Adriaenssens E.M."/>
            <person name="Foster-Nyarko E."/>
            <person name="Jarju S."/>
            <person name="Secka A."/>
            <person name="Antonio M."/>
            <person name="Oren A."/>
            <person name="Chaudhuri R.R."/>
            <person name="La Ragione R."/>
            <person name="Hildebrand F."/>
            <person name="Pallen M.J."/>
        </authorList>
    </citation>
    <scope>NUCLEOTIDE SEQUENCE</scope>
    <source>
        <strain evidence="2">CHK192-8294</strain>
    </source>
</reference>
<evidence type="ECO:0000313" key="2">
    <source>
        <dbReference type="EMBL" id="HJB81149.1"/>
    </source>
</evidence>
<name>A0A9D2MP75_9FIRM</name>
<dbReference type="EMBL" id="DWXO01000087">
    <property type="protein sequence ID" value="HJB81149.1"/>
    <property type="molecule type" value="Genomic_DNA"/>
</dbReference>
<sequence length="103" mass="11577">MNETWSSGFDLEDESETELLEASTGFSLLEEEPDNSEMLRVLERQIGTLQVQLDNLEEDLSRLAEEPAGNEARQELLLRLTTQADRLAARIAELEAQADALEN</sequence>
<feature type="coiled-coil region" evidence="1">
    <location>
        <begin position="39"/>
        <end position="97"/>
    </location>
</feature>
<evidence type="ECO:0000313" key="3">
    <source>
        <dbReference type="Proteomes" id="UP000823921"/>
    </source>
</evidence>
<evidence type="ECO:0000256" key="1">
    <source>
        <dbReference type="SAM" id="Coils"/>
    </source>
</evidence>
<dbReference type="AlphaFoldDB" id="A0A9D2MP75"/>
<gene>
    <name evidence="2" type="ORF">H9712_09185</name>
</gene>
<proteinExistence type="predicted"/>
<organism evidence="2 3">
    <name type="scientific">Candidatus Flavonifractor intestinigallinarum</name>
    <dbReference type="NCBI Taxonomy" id="2838586"/>
    <lineage>
        <taxon>Bacteria</taxon>
        <taxon>Bacillati</taxon>
        <taxon>Bacillota</taxon>
        <taxon>Clostridia</taxon>
        <taxon>Eubacteriales</taxon>
        <taxon>Oscillospiraceae</taxon>
        <taxon>Flavonifractor</taxon>
    </lineage>
</organism>
<comment type="caution">
    <text evidence="2">The sequence shown here is derived from an EMBL/GenBank/DDBJ whole genome shotgun (WGS) entry which is preliminary data.</text>
</comment>
<keyword evidence="1" id="KW-0175">Coiled coil</keyword>
<dbReference type="Proteomes" id="UP000823921">
    <property type="component" value="Unassembled WGS sequence"/>
</dbReference>
<reference evidence="2" key="2">
    <citation type="submission" date="2021-04" db="EMBL/GenBank/DDBJ databases">
        <authorList>
            <person name="Gilroy R."/>
        </authorList>
    </citation>
    <scope>NUCLEOTIDE SEQUENCE</scope>
    <source>
        <strain evidence="2">CHK192-8294</strain>
    </source>
</reference>